<keyword evidence="1" id="KW-0812">Transmembrane</keyword>
<dbReference type="STRING" id="1642818.AWE51_23695"/>
<comment type="caution">
    <text evidence="2">The sequence shown here is derived from an EMBL/GenBank/DDBJ whole genome shotgun (WGS) entry which is preliminary data.</text>
</comment>
<evidence type="ECO:0000256" key="1">
    <source>
        <dbReference type="SAM" id="Phobius"/>
    </source>
</evidence>
<dbReference type="Proteomes" id="UP000076715">
    <property type="component" value="Unassembled WGS sequence"/>
</dbReference>
<accession>A0A162FCD0</accession>
<reference evidence="2 3" key="1">
    <citation type="submission" date="2016-01" db="EMBL/GenBank/DDBJ databases">
        <title>The draft genome sequence of Aquimarina sp. RZW4-3-2.</title>
        <authorList>
            <person name="Wang Y."/>
        </authorList>
    </citation>
    <scope>NUCLEOTIDE SEQUENCE [LARGE SCALE GENOMIC DNA]</scope>
    <source>
        <strain evidence="2 3">RZW4-3-2</strain>
    </source>
</reference>
<evidence type="ECO:0000313" key="2">
    <source>
        <dbReference type="EMBL" id="KZS41156.1"/>
    </source>
</evidence>
<sequence>MLPCLNKKLFGVDCLGCGMQRSISLLFKGEFIDAFYMYPAIYPLLLSLIFIGFNFFVQFKNDWYIKVTLMILTAVTMIVSYVVKMNLIFN</sequence>
<keyword evidence="1" id="KW-0472">Membrane</keyword>
<dbReference type="Pfam" id="PF10825">
    <property type="entry name" value="DUF2752"/>
    <property type="match status" value="1"/>
</dbReference>
<feature type="transmembrane region" description="Helical" evidence="1">
    <location>
        <begin position="63"/>
        <end position="83"/>
    </location>
</feature>
<evidence type="ECO:0000313" key="3">
    <source>
        <dbReference type="Proteomes" id="UP000076715"/>
    </source>
</evidence>
<keyword evidence="1" id="KW-1133">Transmembrane helix</keyword>
<evidence type="ECO:0008006" key="4">
    <source>
        <dbReference type="Google" id="ProtNLM"/>
    </source>
</evidence>
<protein>
    <recommendedName>
        <fullName evidence="4">DUF2752 domain-containing protein</fullName>
    </recommendedName>
</protein>
<organism evidence="2 3">
    <name type="scientific">Aquimarina aggregata</name>
    <dbReference type="NCBI Taxonomy" id="1642818"/>
    <lineage>
        <taxon>Bacteria</taxon>
        <taxon>Pseudomonadati</taxon>
        <taxon>Bacteroidota</taxon>
        <taxon>Flavobacteriia</taxon>
        <taxon>Flavobacteriales</taxon>
        <taxon>Flavobacteriaceae</taxon>
        <taxon>Aquimarina</taxon>
    </lineage>
</organism>
<dbReference type="AlphaFoldDB" id="A0A162FCD0"/>
<dbReference type="EMBL" id="LQRT01000007">
    <property type="protein sequence ID" value="KZS41156.1"/>
    <property type="molecule type" value="Genomic_DNA"/>
</dbReference>
<gene>
    <name evidence="2" type="ORF">AWE51_23695</name>
</gene>
<keyword evidence="3" id="KW-1185">Reference proteome</keyword>
<dbReference type="InterPro" id="IPR021215">
    <property type="entry name" value="DUF2752"/>
</dbReference>
<feature type="transmembrane region" description="Helical" evidence="1">
    <location>
        <begin position="35"/>
        <end position="57"/>
    </location>
</feature>
<proteinExistence type="predicted"/>
<name>A0A162FCD0_9FLAO</name>